<feature type="transmembrane region" description="Helical" evidence="1">
    <location>
        <begin position="36"/>
        <end position="54"/>
    </location>
</feature>
<keyword evidence="3" id="KW-1185">Reference proteome</keyword>
<proteinExistence type="predicted"/>
<keyword evidence="1" id="KW-0812">Transmembrane</keyword>
<sequence>MDRALIYHVSLSVVGGLLGLNGLSEILGGETSLASLLMAIGGFGIVLGVIYDRISTGDSSESAPDARVVRLALLGAVLAVAGTLLETI</sequence>
<name>A0ABD5QGJ7_9EURY</name>
<dbReference type="AlphaFoldDB" id="A0ABD5QGJ7"/>
<keyword evidence="1" id="KW-1133">Transmembrane helix</keyword>
<evidence type="ECO:0000313" key="3">
    <source>
        <dbReference type="Proteomes" id="UP001595925"/>
    </source>
</evidence>
<evidence type="ECO:0000256" key="1">
    <source>
        <dbReference type="SAM" id="Phobius"/>
    </source>
</evidence>
<dbReference type="RefSeq" id="WP_114576176.1">
    <property type="nucleotide sequence ID" value="NZ_JAIVEF010000006.1"/>
</dbReference>
<dbReference type="Proteomes" id="UP001595925">
    <property type="component" value="Unassembled WGS sequence"/>
</dbReference>
<gene>
    <name evidence="2" type="ORF">ACFPFO_14360</name>
</gene>
<accession>A0ABD5QGJ7</accession>
<reference evidence="2 3" key="1">
    <citation type="journal article" date="2019" name="Int. J. Syst. Evol. Microbiol.">
        <title>The Global Catalogue of Microorganisms (GCM) 10K type strain sequencing project: providing services to taxonomists for standard genome sequencing and annotation.</title>
        <authorList>
            <consortium name="The Broad Institute Genomics Platform"/>
            <consortium name="The Broad Institute Genome Sequencing Center for Infectious Disease"/>
            <person name="Wu L."/>
            <person name="Ma J."/>
        </authorList>
    </citation>
    <scope>NUCLEOTIDE SEQUENCE [LARGE SCALE GENOMIC DNA]</scope>
    <source>
        <strain evidence="2 3">CGMCC 1.15824</strain>
    </source>
</reference>
<feature type="transmembrane region" description="Helical" evidence="1">
    <location>
        <begin position="6"/>
        <end position="24"/>
    </location>
</feature>
<dbReference type="EMBL" id="JBHSJG010000038">
    <property type="protein sequence ID" value="MFC4988926.1"/>
    <property type="molecule type" value="Genomic_DNA"/>
</dbReference>
<organism evidence="2 3">
    <name type="scientific">Saliphagus infecundisoli</name>
    <dbReference type="NCBI Taxonomy" id="1849069"/>
    <lineage>
        <taxon>Archaea</taxon>
        <taxon>Methanobacteriati</taxon>
        <taxon>Methanobacteriota</taxon>
        <taxon>Stenosarchaea group</taxon>
        <taxon>Halobacteria</taxon>
        <taxon>Halobacteriales</taxon>
        <taxon>Natrialbaceae</taxon>
        <taxon>Saliphagus</taxon>
    </lineage>
</organism>
<keyword evidence="1" id="KW-0472">Membrane</keyword>
<protein>
    <submittedName>
        <fullName evidence="2">Uncharacterized protein</fullName>
    </submittedName>
</protein>
<evidence type="ECO:0000313" key="2">
    <source>
        <dbReference type="EMBL" id="MFC4988926.1"/>
    </source>
</evidence>
<comment type="caution">
    <text evidence="2">The sequence shown here is derived from an EMBL/GenBank/DDBJ whole genome shotgun (WGS) entry which is preliminary data.</text>
</comment>
<feature type="transmembrane region" description="Helical" evidence="1">
    <location>
        <begin position="66"/>
        <end position="85"/>
    </location>
</feature>